<accession>A0ACC0APK2</accession>
<sequence>MDESEVQVLSRTLLKPSSPTPEHLRYYKLSLFDQLAPPSFIRIFLCYTSSSDDLEKSQTFNRLKKSLSDTLTKFYPFAGRILEDGLSIDCSDQGIEYFEGEASKGLDEFLHDGLKVEILDEFVPKDLSGFDLTDRPLVSVQISMFRCGGISIGLSVSHKISDTSTLIQFMNGWASTSKEGICTMISPNFTVPSIFPSRQELGRVYPELGASNLSIVTRRFTFKGSLISKFRNKFRETFGSRNNHHHQPSRVTVVTAVIWKALINVSQQKHGHLRPSLLSPAMSLRGKAALKTSENSFGNLWMPVIAHFNPEMGKLDLLDLVSILDDAVRTTAENIKKARTHEIFSMATKGIKEVIDEKLNNNGLDVFTCTSWCRFPINEADFGWGKPFKVSSLSRPYEMFTLWDSRYGDSIEALVCLNEKDMAKLNLDQDLLAFTSSSSIDIGSF</sequence>
<dbReference type="EMBL" id="CM044705">
    <property type="protein sequence ID" value="KAI5661358.1"/>
    <property type="molecule type" value="Genomic_DNA"/>
</dbReference>
<protein>
    <submittedName>
        <fullName evidence="1">Uncharacterized protein</fullName>
    </submittedName>
</protein>
<evidence type="ECO:0000313" key="2">
    <source>
        <dbReference type="Proteomes" id="UP001060085"/>
    </source>
</evidence>
<reference evidence="2" key="1">
    <citation type="journal article" date="2023" name="Nat. Plants">
        <title>Single-cell RNA sequencing provides a high-resolution roadmap for understanding the multicellular compartmentation of specialized metabolism.</title>
        <authorList>
            <person name="Sun S."/>
            <person name="Shen X."/>
            <person name="Li Y."/>
            <person name="Li Y."/>
            <person name="Wang S."/>
            <person name="Li R."/>
            <person name="Zhang H."/>
            <person name="Shen G."/>
            <person name="Guo B."/>
            <person name="Wei J."/>
            <person name="Xu J."/>
            <person name="St-Pierre B."/>
            <person name="Chen S."/>
            <person name="Sun C."/>
        </authorList>
    </citation>
    <scope>NUCLEOTIDE SEQUENCE [LARGE SCALE GENOMIC DNA]</scope>
</reference>
<comment type="caution">
    <text evidence="1">The sequence shown here is derived from an EMBL/GenBank/DDBJ whole genome shotgun (WGS) entry which is preliminary data.</text>
</comment>
<keyword evidence="2" id="KW-1185">Reference proteome</keyword>
<dbReference type="Proteomes" id="UP001060085">
    <property type="component" value="Linkage Group LG05"/>
</dbReference>
<gene>
    <name evidence="1" type="ORF">M9H77_20681</name>
</gene>
<organism evidence="1 2">
    <name type="scientific">Catharanthus roseus</name>
    <name type="common">Madagascar periwinkle</name>
    <name type="synonym">Vinca rosea</name>
    <dbReference type="NCBI Taxonomy" id="4058"/>
    <lineage>
        <taxon>Eukaryota</taxon>
        <taxon>Viridiplantae</taxon>
        <taxon>Streptophyta</taxon>
        <taxon>Embryophyta</taxon>
        <taxon>Tracheophyta</taxon>
        <taxon>Spermatophyta</taxon>
        <taxon>Magnoliopsida</taxon>
        <taxon>eudicotyledons</taxon>
        <taxon>Gunneridae</taxon>
        <taxon>Pentapetalae</taxon>
        <taxon>asterids</taxon>
        <taxon>lamiids</taxon>
        <taxon>Gentianales</taxon>
        <taxon>Apocynaceae</taxon>
        <taxon>Rauvolfioideae</taxon>
        <taxon>Vinceae</taxon>
        <taxon>Catharanthinae</taxon>
        <taxon>Catharanthus</taxon>
    </lineage>
</organism>
<name>A0ACC0APK2_CATRO</name>
<proteinExistence type="predicted"/>
<evidence type="ECO:0000313" key="1">
    <source>
        <dbReference type="EMBL" id="KAI5661358.1"/>
    </source>
</evidence>